<comment type="similarity">
    <text evidence="5">Belongs to the CbiD family.</text>
</comment>
<keyword evidence="3 5" id="KW-0808">Transferase</keyword>
<comment type="catalytic activity">
    <reaction evidence="5">
        <text>Co-precorrin-5B + S-adenosyl-L-methionine = Co-precorrin-6A + S-adenosyl-L-homocysteine</text>
        <dbReference type="Rhea" id="RHEA:26285"/>
        <dbReference type="ChEBI" id="CHEBI:57856"/>
        <dbReference type="ChEBI" id="CHEBI:59789"/>
        <dbReference type="ChEBI" id="CHEBI:60063"/>
        <dbReference type="ChEBI" id="CHEBI:60064"/>
        <dbReference type="EC" id="2.1.1.195"/>
    </reaction>
</comment>
<protein>
    <recommendedName>
        <fullName evidence="5">Cobalt-precorrin-5B C(1)-methyltransferase</fullName>
        <ecNumber evidence="5">2.1.1.195</ecNumber>
    </recommendedName>
    <alternativeName>
        <fullName evidence="5">Cobalt-precorrin-6A synthase</fullName>
    </alternativeName>
</protein>
<dbReference type="InterPro" id="IPR036074">
    <property type="entry name" value="CbiD_sf"/>
</dbReference>
<evidence type="ECO:0000256" key="3">
    <source>
        <dbReference type="ARBA" id="ARBA00022679"/>
    </source>
</evidence>
<dbReference type="EMBL" id="CYZU01000065">
    <property type="protein sequence ID" value="CUP19804.1"/>
    <property type="molecule type" value="Genomic_DNA"/>
</dbReference>
<dbReference type="NCBIfam" id="TIGR00312">
    <property type="entry name" value="cbiD"/>
    <property type="match status" value="1"/>
</dbReference>
<comment type="pathway">
    <text evidence="5">Cofactor biosynthesis; adenosylcobalamin biosynthesis; cob(II)yrinate a,c-diamide from sirohydrochlorin (anaerobic route): step 6/10.</text>
</comment>
<proteinExistence type="inferred from homology"/>
<organism evidence="6 7">
    <name type="scientific">Faecalicatena contorta</name>
    <dbReference type="NCBI Taxonomy" id="39482"/>
    <lineage>
        <taxon>Bacteria</taxon>
        <taxon>Bacillati</taxon>
        <taxon>Bacillota</taxon>
        <taxon>Clostridia</taxon>
        <taxon>Lachnospirales</taxon>
        <taxon>Lachnospiraceae</taxon>
        <taxon>Faecalicatena</taxon>
    </lineage>
</organism>
<dbReference type="InterPro" id="IPR002748">
    <property type="entry name" value="CbiD"/>
</dbReference>
<dbReference type="OrthoDB" id="6439987at2"/>
<dbReference type="GO" id="GO:0032259">
    <property type="term" value="P:methylation"/>
    <property type="evidence" value="ECO:0007669"/>
    <property type="project" value="UniProtKB-KW"/>
</dbReference>
<dbReference type="AlphaFoldDB" id="A0A174L5B0"/>
<evidence type="ECO:0000313" key="7">
    <source>
        <dbReference type="Proteomes" id="UP000095544"/>
    </source>
</evidence>
<dbReference type="UniPathway" id="UPA00148">
    <property type="reaction ID" value="UER00227"/>
</dbReference>
<dbReference type="HAMAP" id="MF_00787">
    <property type="entry name" value="CbiD"/>
    <property type="match status" value="1"/>
</dbReference>
<dbReference type="RefSeq" id="WP_050639823.1">
    <property type="nucleotide sequence ID" value="NZ_CABKUE010000007.1"/>
</dbReference>
<keyword evidence="1 5" id="KW-0169">Cobalamin biosynthesis</keyword>
<keyword evidence="2 5" id="KW-0489">Methyltransferase</keyword>
<dbReference type="EC" id="2.1.1.195" evidence="5"/>
<name>A0A174L5B0_9FIRM</name>
<dbReference type="STRING" id="39482.ERS852491_04522"/>
<evidence type="ECO:0000256" key="1">
    <source>
        <dbReference type="ARBA" id="ARBA00022573"/>
    </source>
</evidence>
<dbReference type="Pfam" id="PF01888">
    <property type="entry name" value="CbiD"/>
    <property type="match status" value="1"/>
</dbReference>
<dbReference type="Proteomes" id="UP000095544">
    <property type="component" value="Unassembled WGS sequence"/>
</dbReference>
<comment type="function">
    <text evidence="5">Catalyzes the methylation of C-1 in cobalt-precorrin-5B to form cobalt-precorrin-6A.</text>
</comment>
<keyword evidence="4 5" id="KW-0949">S-adenosyl-L-methionine</keyword>
<dbReference type="PIRSF" id="PIRSF026782">
    <property type="entry name" value="CbiD"/>
    <property type="match status" value="1"/>
</dbReference>
<reference evidence="6 7" key="1">
    <citation type="submission" date="2015-09" db="EMBL/GenBank/DDBJ databases">
        <authorList>
            <consortium name="Pathogen Informatics"/>
        </authorList>
    </citation>
    <scope>NUCLEOTIDE SEQUENCE [LARGE SCALE GENOMIC DNA]</scope>
    <source>
        <strain evidence="6 7">2789STDY5834876</strain>
    </source>
</reference>
<gene>
    <name evidence="5" type="primary">cbiD</name>
    <name evidence="6" type="ORF">ERS852491_04522</name>
</gene>
<dbReference type="PANTHER" id="PTHR35863">
    <property type="entry name" value="COBALT-PRECORRIN-5B C(1)-METHYLTRANSFERASE"/>
    <property type="match status" value="1"/>
</dbReference>
<sequence length="388" mass="42450">MEKQLPKGRTQGKTVWKNQKQLRSGYTTGSCAAAAAKAAAYMLLSKEVITQVSLLTPKGITLYLDIEQIDIGPDRVRCAVQKDSGDDPDITDGIYIYAEVKKTADGSLRLDGGEGVGRVTKKGLQQEIGEAAINRVPRQMILGAVEEQRERFGYSKGLEIVITVPEGRKLASKTFNPRLGIEGGISVLGTSGIVEPMSEKALTDTIFLEMKVLKENGHDWCYVVPGNYGSDFLTETLKYDGRLAVKCSNYIGETIDDAVSLGMKGILLIGHVGKLVKLAAGVMNTHSRQADCRMEVLASHAAMAGASAADAEKIMDCITTTEALDYLKERQLLRPVMETVIRRIEYHLRQRAGDKLTIGAVVFSKEEGILGKTKNTEELLEQIRREQV</sequence>
<dbReference type="PANTHER" id="PTHR35863:SF1">
    <property type="entry name" value="COBALT-PRECORRIN-5B C(1)-METHYLTRANSFERASE"/>
    <property type="match status" value="1"/>
</dbReference>
<dbReference type="GO" id="GO:0019251">
    <property type="term" value="P:anaerobic cobalamin biosynthetic process"/>
    <property type="evidence" value="ECO:0007669"/>
    <property type="project" value="UniProtKB-UniRule"/>
</dbReference>
<evidence type="ECO:0000256" key="2">
    <source>
        <dbReference type="ARBA" id="ARBA00022603"/>
    </source>
</evidence>
<evidence type="ECO:0000256" key="5">
    <source>
        <dbReference type="HAMAP-Rule" id="MF_00787"/>
    </source>
</evidence>
<dbReference type="SUPFAM" id="SSF111342">
    <property type="entry name" value="CbiD-like"/>
    <property type="match status" value="1"/>
</dbReference>
<dbReference type="Gene3D" id="3.30.2110.10">
    <property type="entry name" value="CbiD-like"/>
    <property type="match status" value="1"/>
</dbReference>
<accession>A0A174L5B0</accession>
<dbReference type="GO" id="GO:0043780">
    <property type="term" value="F:cobalt-precorrin-5B C1-methyltransferase activity"/>
    <property type="evidence" value="ECO:0007669"/>
    <property type="project" value="RHEA"/>
</dbReference>
<evidence type="ECO:0000256" key="4">
    <source>
        <dbReference type="ARBA" id="ARBA00022691"/>
    </source>
</evidence>
<evidence type="ECO:0000313" key="6">
    <source>
        <dbReference type="EMBL" id="CUP19804.1"/>
    </source>
</evidence>